<dbReference type="InterPro" id="IPR023213">
    <property type="entry name" value="CAT-like_dom_sf"/>
</dbReference>
<dbReference type="OrthoDB" id="2150604at2759"/>
<dbReference type="PANTHER" id="PTHR28037">
    <property type="entry name" value="ALCOHOL O-ACETYLTRANSFERASE 1-RELATED"/>
    <property type="match status" value="1"/>
</dbReference>
<dbReference type="AlphaFoldDB" id="A0A507AXN6"/>
<dbReference type="Proteomes" id="UP000319257">
    <property type="component" value="Unassembled WGS sequence"/>
</dbReference>
<dbReference type="SUPFAM" id="SSF52777">
    <property type="entry name" value="CoA-dependent acyltransferases"/>
    <property type="match status" value="1"/>
</dbReference>
<dbReference type="InterPro" id="IPR010828">
    <property type="entry name" value="Atf2/Sli1-like"/>
</dbReference>
<dbReference type="PANTHER" id="PTHR28037:SF1">
    <property type="entry name" value="ALCOHOL O-ACETYLTRANSFERASE 1-RELATED"/>
    <property type="match status" value="1"/>
</dbReference>
<evidence type="ECO:0000313" key="1">
    <source>
        <dbReference type="EMBL" id="TPX09070.1"/>
    </source>
</evidence>
<evidence type="ECO:0000313" key="2">
    <source>
        <dbReference type="EMBL" id="TPX09208.1"/>
    </source>
</evidence>
<protein>
    <recommendedName>
        <fullName evidence="4">Alcohol acetyltransferase</fullName>
    </recommendedName>
</protein>
<dbReference type="Gene3D" id="3.30.559.10">
    <property type="entry name" value="Chloramphenicol acetyltransferase-like domain"/>
    <property type="match status" value="1"/>
</dbReference>
<dbReference type="RefSeq" id="XP_030990781.1">
    <property type="nucleotide sequence ID" value="XM_031135619.1"/>
</dbReference>
<dbReference type="STRING" id="1093900.A0A507AXN6"/>
<evidence type="ECO:0008006" key="4">
    <source>
        <dbReference type="Google" id="ProtNLM"/>
    </source>
</evidence>
<gene>
    <name evidence="1" type="ORF">E0L32_001530</name>
    <name evidence="2" type="ORF">E0L32_001668</name>
</gene>
<name>A0A507AXN6_9PEZI</name>
<comment type="caution">
    <text evidence="1">The sequence shown here is derived from an EMBL/GenBank/DDBJ whole genome shotgun (WGS) entry which is preliminary data.</text>
</comment>
<proteinExistence type="predicted"/>
<dbReference type="InParanoid" id="A0A507AXN6"/>
<evidence type="ECO:0000313" key="3">
    <source>
        <dbReference type="Proteomes" id="UP000319257"/>
    </source>
</evidence>
<keyword evidence="3" id="KW-1185">Reference proteome</keyword>
<dbReference type="EMBL" id="SKBQ01000006">
    <property type="protein sequence ID" value="TPX09208.1"/>
    <property type="molecule type" value="Genomic_DNA"/>
</dbReference>
<dbReference type="EMBL" id="SKBQ01000006">
    <property type="protein sequence ID" value="TPX09070.1"/>
    <property type="molecule type" value="Genomic_DNA"/>
</dbReference>
<organism evidence="1 3">
    <name type="scientific">Thyridium curvatum</name>
    <dbReference type="NCBI Taxonomy" id="1093900"/>
    <lineage>
        <taxon>Eukaryota</taxon>
        <taxon>Fungi</taxon>
        <taxon>Dikarya</taxon>
        <taxon>Ascomycota</taxon>
        <taxon>Pezizomycotina</taxon>
        <taxon>Sordariomycetes</taxon>
        <taxon>Sordariomycetidae</taxon>
        <taxon>Thyridiales</taxon>
        <taxon>Thyridiaceae</taxon>
        <taxon>Thyridium</taxon>
    </lineage>
</organism>
<dbReference type="Pfam" id="PF07247">
    <property type="entry name" value="AATase"/>
    <property type="match status" value="1"/>
</dbReference>
<dbReference type="GeneID" id="41968977"/>
<accession>A0A507AXN6</accession>
<sequence>MNAPYTVVRESDSYDRFFWLYYRLGIQSSITVGATYTSSARGALAKTAVVAAVRAVVEAQPRLRYVCIPQRQGEVTKLQIAVLNEINVEDCIVFVDDDDGAGMDEKLLERLHNTWFDEWRADEPTAPQWKVFVKGGVHVLFACTHAVADGISGYVFHREFLTALNDLPPSMIEQPVPPTIARSNGQVAEAGAVKLSPTNVLPKPELLAILWHTFVSWILRVVYSKSRLNNDFPPSKPYFKDISKIPAAEDCTQSGVTVRRIPAADLAKILAACRENGAQLTPLLLILFIATLALDHEPDASMTTACLPYNMRPFLPMDQFEKGSSPSGAGVMMNAAGGAQRPLFLAPIRKLFPDGKVDGTALWKYVRDFKADLAQRGIKQAQKVYVAPKLFDDSLETVVKKALPSVNMAHTILVSNLGVFKPVQEGGEWSVTDVVFSASAANGGIGCHGIVLNVATVAGGDLVMTGAYERDVVSKDVAEKVLDGLVGRLEDVCSESRTVG</sequence>
<reference evidence="1 3" key="1">
    <citation type="submission" date="2019-06" db="EMBL/GenBank/DDBJ databases">
        <title>Draft genome sequence of the filamentous fungus Phialemoniopsis curvata isolated from diesel fuel.</title>
        <authorList>
            <person name="Varaljay V.A."/>
            <person name="Lyon W.J."/>
            <person name="Crouch A.L."/>
            <person name="Drake C.E."/>
            <person name="Hollomon J.M."/>
            <person name="Nadeau L.J."/>
            <person name="Nunn H.S."/>
            <person name="Stevenson B.S."/>
            <person name="Bojanowski C.L."/>
            <person name="Crookes-Goodson W.J."/>
        </authorList>
    </citation>
    <scope>NUCLEOTIDE SEQUENCE [LARGE SCALE GENOMIC DNA]</scope>
    <source>
        <strain evidence="1 3">D216</strain>
    </source>
</reference>
<dbReference type="InterPro" id="IPR052058">
    <property type="entry name" value="Alcohol_O-acetyltransferase"/>
</dbReference>